<dbReference type="Pfam" id="PF08801">
    <property type="entry name" value="Nucleoporin_N"/>
    <property type="match status" value="1"/>
</dbReference>
<dbReference type="GO" id="GO:0031080">
    <property type="term" value="C:nuclear pore outer ring"/>
    <property type="evidence" value="ECO:0007669"/>
    <property type="project" value="TreeGrafter"/>
</dbReference>
<keyword evidence="6" id="KW-0811">Translocation</keyword>
<keyword evidence="4" id="KW-0509">mRNA transport</keyword>
<accession>A0A317URJ2</accession>
<evidence type="ECO:0000313" key="12">
    <source>
        <dbReference type="Proteomes" id="UP000247233"/>
    </source>
</evidence>
<dbReference type="EMBL" id="MSFL01000067">
    <property type="protein sequence ID" value="PWY64245.1"/>
    <property type="molecule type" value="Genomic_DNA"/>
</dbReference>
<dbReference type="GO" id="GO:0017056">
    <property type="term" value="F:structural constituent of nuclear pore"/>
    <property type="evidence" value="ECO:0007669"/>
    <property type="project" value="InterPro"/>
</dbReference>
<dbReference type="GO" id="GO:0016973">
    <property type="term" value="P:poly(A)+ mRNA export from nucleus"/>
    <property type="evidence" value="ECO:0007669"/>
    <property type="project" value="TreeGrafter"/>
</dbReference>
<evidence type="ECO:0000256" key="1">
    <source>
        <dbReference type="ARBA" id="ARBA00004259"/>
    </source>
</evidence>
<keyword evidence="3" id="KW-0813">Transport</keyword>
<evidence type="ECO:0000256" key="5">
    <source>
        <dbReference type="ARBA" id="ARBA00022927"/>
    </source>
</evidence>
<organism evidence="11 12">
    <name type="scientific">Aspergillus heteromorphus CBS 117.55</name>
    <dbReference type="NCBI Taxonomy" id="1448321"/>
    <lineage>
        <taxon>Eukaryota</taxon>
        <taxon>Fungi</taxon>
        <taxon>Dikarya</taxon>
        <taxon>Ascomycota</taxon>
        <taxon>Pezizomycotina</taxon>
        <taxon>Eurotiomycetes</taxon>
        <taxon>Eurotiomycetidae</taxon>
        <taxon>Eurotiales</taxon>
        <taxon>Aspergillaceae</taxon>
        <taxon>Aspergillus</taxon>
        <taxon>Aspergillus subgen. Circumdati</taxon>
    </lineage>
</organism>
<feature type="compositionally biased region" description="Low complexity" evidence="8">
    <location>
        <begin position="1"/>
        <end position="16"/>
    </location>
</feature>
<dbReference type="RefSeq" id="XP_025394217.1">
    <property type="nucleotide sequence ID" value="XM_025544489.1"/>
</dbReference>
<dbReference type="SUPFAM" id="SSF117289">
    <property type="entry name" value="Nucleoporin domain"/>
    <property type="match status" value="1"/>
</dbReference>
<evidence type="ECO:0008006" key="13">
    <source>
        <dbReference type="Google" id="ProtNLM"/>
    </source>
</evidence>
<feature type="domain" description="Nucleoporin Nup133/Nup155-like C-terminal" evidence="9">
    <location>
        <begin position="650"/>
        <end position="1299"/>
    </location>
</feature>
<proteinExistence type="inferred from homology"/>
<evidence type="ECO:0000259" key="10">
    <source>
        <dbReference type="Pfam" id="PF08801"/>
    </source>
</evidence>
<name>A0A317URJ2_9EURO</name>
<feature type="domain" description="Nucleoporin Nup133/Nup155-like N-terminal" evidence="10">
    <location>
        <begin position="108"/>
        <end position="538"/>
    </location>
</feature>
<dbReference type="Proteomes" id="UP000247233">
    <property type="component" value="Unassembled WGS sequence"/>
</dbReference>
<evidence type="ECO:0000256" key="4">
    <source>
        <dbReference type="ARBA" id="ARBA00022816"/>
    </source>
</evidence>
<evidence type="ECO:0000259" key="9">
    <source>
        <dbReference type="Pfam" id="PF03177"/>
    </source>
</evidence>
<dbReference type="Gene3D" id="2.130.10.10">
    <property type="entry name" value="YVTN repeat-like/Quinoprotein amine dehydrogenase"/>
    <property type="match status" value="1"/>
</dbReference>
<keyword evidence="5" id="KW-0653">Protein transport</keyword>
<comment type="subcellular location">
    <subcellularLocation>
        <location evidence="1">Nucleus envelope</location>
    </subcellularLocation>
</comment>
<dbReference type="GeneID" id="37066726"/>
<evidence type="ECO:0000256" key="2">
    <source>
        <dbReference type="ARBA" id="ARBA00005569"/>
    </source>
</evidence>
<dbReference type="Gene3D" id="1.20.58.1380">
    <property type="match status" value="1"/>
</dbReference>
<dbReference type="InterPro" id="IPR007187">
    <property type="entry name" value="Nucleoporin_Nup133/Nup155_C"/>
</dbReference>
<dbReference type="GO" id="GO:0006606">
    <property type="term" value="P:protein import into nucleus"/>
    <property type="evidence" value="ECO:0007669"/>
    <property type="project" value="TreeGrafter"/>
</dbReference>
<keyword evidence="7" id="KW-0539">Nucleus</keyword>
<evidence type="ECO:0000256" key="3">
    <source>
        <dbReference type="ARBA" id="ARBA00022448"/>
    </source>
</evidence>
<evidence type="ECO:0000313" key="11">
    <source>
        <dbReference type="EMBL" id="PWY64245.1"/>
    </source>
</evidence>
<dbReference type="PANTHER" id="PTHR13405">
    <property type="entry name" value="NUCLEAR PORE COMPLEX PROTEIN NUP133"/>
    <property type="match status" value="1"/>
</dbReference>
<dbReference type="PANTHER" id="PTHR13405:SF11">
    <property type="entry name" value="NUCLEAR PORE COMPLEX PROTEIN NUP133"/>
    <property type="match status" value="1"/>
</dbReference>
<evidence type="ECO:0000256" key="6">
    <source>
        <dbReference type="ARBA" id="ARBA00023010"/>
    </source>
</evidence>
<dbReference type="VEuPathDB" id="FungiDB:BO70DRAFT_367056"/>
<protein>
    <recommendedName>
        <fullName evidence="13">Nuclear pore complex subunit Nup133</fullName>
    </recommendedName>
</protein>
<dbReference type="InterPro" id="IPR037624">
    <property type="entry name" value="Nup133-like"/>
</dbReference>
<dbReference type="STRING" id="1448321.A0A317URJ2"/>
<comment type="similarity">
    <text evidence="2">Belongs to the nucleoporin Nup133 family.</text>
</comment>
<feature type="region of interest" description="Disordered" evidence="8">
    <location>
        <begin position="1"/>
        <end position="68"/>
    </location>
</feature>
<reference evidence="11 12" key="1">
    <citation type="submission" date="2016-12" db="EMBL/GenBank/DDBJ databases">
        <title>The genomes of Aspergillus section Nigri reveals drivers in fungal speciation.</title>
        <authorList>
            <consortium name="DOE Joint Genome Institute"/>
            <person name="Vesth T.C."/>
            <person name="Nybo J."/>
            <person name="Theobald S."/>
            <person name="Brandl J."/>
            <person name="Frisvad J.C."/>
            <person name="Nielsen K.F."/>
            <person name="Lyhne E.K."/>
            <person name="Kogle M.E."/>
            <person name="Kuo A."/>
            <person name="Riley R."/>
            <person name="Clum A."/>
            <person name="Nolan M."/>
            <person name="Lipzen A."/>
            <person name="Salamov A."/>
            <person name="Henrissat B."/>
            <person name="Wiebenga A."/>
            <person name="De Vries R.P."/>
            <person name="Grigoriev I.V."/>
            <person name="Mortensen U.H."/>
            <person name="Andersen M.R."/>
            <person name="Baker S.E."/>
        </authorList>
    </citation>
    <scope>NUCLEOTIDE SEQUENCE [LARGE SCALE GENOMIC DNA]</scope>
    <source>
        <strain evidence="11 12">CBS 117.55</strain>
    </source>
</reference>
<dbReference type="InterPro" id="IPR015943">
    <property type="entry name" value="WD40/YVTN_repeat-like_dom_sf"/>
</dbReference>
<evidence type="ECO:0000256" key="7">
    <source>
        <dbReference type="ARBA" id="ARBA00023242"/>
    </source>
</evidence>
<dbReference type="GO" id="GO:0000972">
    <property type="term" value="P:transcription-dependent tethering of RNA polymerase II gene DNA at nuclear periphery"/>
    <property type="evidence" value="ECO:0007669"/>
    <property type="project" value="TreeGrafter"/>
</dbReference>
<dbReference type="InterPro" id="IPR014908">
    <property type="entry name" value="Nucleoporin_Nup133/Nup155_N"/>
</dbReference>
<evidence type="ECO:0000256" key="8">
    <source>
        <dbReference type="SAM" id="MobiDB-lite"/>
    </source>
</evidence>
<keyword evidence="12" id="KW-1185">Reference proteome</keyword>
<dbReference type="OrthoDB" id="103454at2759"/>
<sequence length="1340" mass="149203">MFVPRAALSSAASLRSNPRRRQRTNSDDSTKPPSAKRQRSTLREDIESSPESAQHPQLKPGECAPSTLSSHDVALEDNLNLQTNIPIRAAKKADDCKCNSDGTLMLSKTEFYTVTQLPNFPDQVPGSQPGVFTGSFGTGYGYALALAASHAIIWPYVNTSTSSSMTDVFTLPFPTSHTDSNPPTPLGLLLSNAAGAAPGLLVVMPYTGKVIYWETISSGSSLGFARHKQSGIPGSIHGMLSGEHATDIINSEPSGVMVTFSTGRIAHISIRDSQGKPAVIVSFLRSPSGGGRTGLLGSLKNALGGGFWRKNIAALHAGESHQRGQRDVIIATSAGFFEIWDMHWNNGSMPKQQFDVGFHLPEALRHQVVEHANGDDFKILDFAISDSGQTSHDVYNGGPQSWHITVIVARTTTNHRSLFVVQLKLCDGVEIISTNHVELHNLSTHLEPSCVRLFVPSPGDTAFVVIGQSLALFSLNNNEKEVSKHPIGSETRQSIFKDVIPLRSGPGYEILASGYEDQIDGESSAACLLMLRDFGILRITALPRDSKRDTTKDGHITAKHKIEQAIFYGTMTKNPLNLIGNHGLIFPVTEIEQAALEICGELMRSTSKFIPTSGVSVDLNLKLRAKALDDLVFILSQQNQPLRREVWWQLLWGAEKLSAQRAMWKIEDNSRTCKGRTSTLLSHILDSMGKRFKTEVGTADCDLVRHWFLHDTFQMEHIVPWIFNAIKPQKGNHAKAGRKTSEQLLEASELSLAILETAYRYRDENASRYGISDGLLESGVFTSDYNGVPEFWTSYRVGYIETGHLLDLELDSCRAWIQQTTSTPELPESQIVKKLAKNSARQLNILGSMHSERVRWLSAQDDPKLVEEGIATEQTHAKQRKWHLFKLAGIGQLDDAIVLAEKFRDMGALVELIIELQDQTKGSTIHQSSRNGAASADDVSPAEQLSTKISFYFEKFGEPWADAFFSRQISMGQSGILFAMRKFQPYVTRFLRKHPAYSRLGWINDVIGENDYDCAAHVLESLATEHESDIWSHRVQLSLAKLANLASWEESATPDSLIVRDNVRRLEDLAETDVVQEVIFAYMKPALQSAIDPKAAIDIAAESFTKLTAEDRPSLHEIFVEGVSRIVSRQVVGLDELIDLLTLIDLTLVTGHGQDEIVGKQFYLALRVIRLASQAQGQHRNIALQKLVWRRCMIDNNWRQLGETAEEKEADFNSLLYDTSLFRTLNWCFRDGRDEDSSYPSIYIPDSPHDLLLSESESEYLTSRFHPEQRIRVHHDLVRESEMLHQQINNGKLEFWFKSFVDSAKAATHETPLVVNDKDNAQHCTQLLEAPTDKVQLSWL</sequence>
<dbReference type="Pfam" id="PF03177">
    <property type="entry name" value="Nucleoporin_C"/>
    <property type="match status" value="1"/>
</dbReference>
<gene>
    <name evidence="11" type="ORF">BO70DRAFT_367056</name>
</gene>
<comment type="caution">
    <text evidence="11">The sequence shown here is derived from an EMBL/GenBank/DDBJ whole genome shotgun (WGS) entry which is preliminary data.</text>
</comment>